<dbReference type="Proteomes" id="UP000570514">
    <property type="component" value="Unassembled WGS sequence"/>
</dbReference>
<evidence type="ECO:0000256" key="3">
    <source>
        <dbReference type="SAM" id="SignalP"/>
    </source>
</evidence>
<dbReference type="Gene3D" id="3.30.830.10">
    <property type="entry name" value="Metalloenzyme, LuxS/M16 peptidase-like"/>
    <property type="match status" value="4"/>
</dbReference>
<dbReference type="GO" id="GO:0046872">
    <property type="term" value="F:metal ion binding"/>
    <property type="evidence" value="ECO:0007669"/>
    <property type="project" value="InterPro"/>
</dbReference>
<keyword evidence="6" id="KW-0378">Hydrolase</keyword>
<keyword evidence="3" id="KW-0732">Signal</keyword>
<dbReference type="EC" id="3.4.24.-" evidence="6"/>
<accession>A0A846MZM7</accession>
<dbReference type="SUPFAM" id="SSF63411">
    <property type="entry name" value="LuxS/MPP-like metallohydrolase"/>
    <property type="match status" value="4"/>
</dbReference>
<name>A0A846MZM7_9PROT</name>
<dbReference type="InterPro" id="IPR007863">
    <property type="entry name" value="Peptidase_M16_C"/>
</dbReference>
<comment type="similarity">
    <text evidence="1">Belongs to the peptidase M16 family.</text>
</comment>
<feature type="domain" description="Peptidase M16 C-terminal" evidence="5">
    <location>
        <begin position="662"/>
        <end position="840"/>
    </location>
</feature>
<dbReference type="GO" id="GO:0006508">
    <property type="term" value="P:proteolysis"/>
    <property type="evidence" value="ECO:0007669"/>
    <property type="project" value="UniProtKB-KW"/>
</dbReference>
<sequence length="910" mass="98577">MLQTTRAAALAALLVLAFAVTTSPAEARHRHHPHHAVAAAKADPASVESNVLRAKLKNGLRVILIKNTLSPVVATSVNYLVGSDETPEGFPGTAHALEHMMFRGSPGLSADQLANLGSIMGGEFNANTREALTQYLYTVPSEDLDIALRIEALRMRDVDADQAAWEKERGAIEQEVAQDMSAPGYKLYERLRKELFAGTPYEHDALGSRPSFEKTTGAMLKDFHRTWYAPNNAILVLAGNLDPAATLEKIKTLFGDIPAKKLPARPKMTFKPIKAGGIFTIDSDMANFTRVIAMRFPGLKSKDFAALEVLADVLSSRRFALFDLVAQGKALSASFSIQPLKEASIAYASVSYAPGVDGNALEADVRAILQKVVKEGVPADLVEAAKLQEKRATERQKNSITDLADVWSDAVALYGLKSPDEDLKRIEKVTVEDVNRVARQYLNLDQSVSGLLLPKGSGKAVASTSATGGMETINLGEAKSTELPAWAKTAVNRLSVPETALKPVVSVLPNGLKLIVQPVAVSDTVGVFGHIRNRQETQAAPGKDGVATLLGALFNFGTEKHDRLAFEKELDAIGAQEHAGTDFQIQLLSQDFERGVELLAEHELSPALPEMALNAIKPQLAQSVESRNHTPGYLAQRAFVEHLYPATDPALRQATGASVITLTLDDLKAYYKTVYRPDMTTIVVIGNITPERARAAIEKYFGGWKAEGPKPVVDLPDAPPNKPATITVPDSARVQDQVLMALNLALNRSNPDYYALELGNQVLGGGFYSSRLSIDLRKNAGLVYSVGSSLAAGRTRGYYVVQYASDPENVSKAANIITQNLKAMQEKPVPQEELDRVKAMVLRQIPLSEDSVDEIAHGFLERSDLDLPLDEPSLAAKRYAEITAAEIQAAFAKWIRPGDLVRVSQGPEPK</sequence>
<comment type="caution">
    <text evidence="6">The sequence shown here is derived from an EMBL/GenBank/DDBJ whole genome shotgun (WGS) entry which is preliminary data.</text>
</comment>
<evidence type="ECO:0000256" key="2">
    <source>
        <dbReference type="ARBA" id="ARBA00023049"/>
    </source>
</evidence>
<reference evidence="6 7" key="1">
    <citation type="submission" date="2020-03" db="EMBL/GenBank/DDBJ databases">
        <title>Genomic Encyclopedia of Type Strains, Phase IV (KMG-IV): sequencing the most valuable type-strain genomes for metagenomic binning, comparative biology and taxonomic classification.</title>
        <authorList>
            <person name="Goeker M."/>
        </authorList>
    </citation>
    <scope>NUCLEOTIDE SEQUENCE [LARGE SCALE GENOMIC DNA]</scope>
    <source>
        <strain evidence="6 7">DSM 19867</strain>
    </source>
</reference>
<dbReference type="PANTHER" id="PTHR11851">
    <property type="entry name" value="METALLOPROTEASE"/>
    <property type="match status" value="1"/>
</dbReference>
<feature type="signal peptide" evidence="3">
    <location>
        <begin position="1"/>
        <end position="27"/>
    </location>
</feature>
<dbReference type="InterPro" id="IPR011765">
    <property type="entry name" value="Pept_M16_N"/>
</dbReference>
<evidence type="ECO:0000313" key="6">
    <source>
        <dbReference type="EMBL" id="NIK88462.1"/>
    </source>
</evidence>
<keyword evidence="7" id="KW-1185">Reference proteome</keyword>
<dbReference type="InterPro" id="IPR050361">
    <property type="entry name" value="MPP/UQCRC_Complex"/>
</dbReference>
<evidence type="ECO:0000256" key="1">
    <source>
        <dbReference type="ARBA" id="ARBA00007261"/>
    </source>
</evidence>
<feature type="chain" id="PRO_5033050766" evidence="3">
    <location>
        <begin position="28"/>
        <end position="910"/>
    </location>
</feature>
<protein>
    <submittedName>
        <fullName evidence="6">Zinc protease</fullName>
        <ecNumber evidence="6">3.4.24.-</ecNumber>
    </submittedName>
</protein>
<evidence type="ECO:0000259" key="5">
    <source>
        <dbReference type="Pfam" id="PF05193"/>
    </source>
</evidence>
<dbReference type="PANTHER" id="PTHR11851:SF49">
    <property type="entry name" value="MITOCHONDRIAL-PROCESSING PEPTIDASE SUBUNIT ALPHA"/>
    <property type="match status" value="1"/>
</dbReference>
<keyword evidence="2" id="KW-0482">Metalloprotease</keyword>
<keyword evidence="6" id="KW-0645">Protease</keyword>
<dbReference type="Pfam" id="PF00675">
    <property type="entry name" value="Peptidase_M16"/>
    <property type="match status" value="1"/>
</dbReference>
<evidence type="ECO:0000313" key="7">
    <source>
        <dbReference type="Proteomes" id="UP000570514"/>
    </source>
</evidence>
<feature type="domain" description="Peptidase M16 C-terminal" evidence="5">
    <location>
        <begin position="218"/>
        <end position="388"/>
    </location>
</feature>
<dbReference type="InterPro" id="IPR011249">
    <property type="entry name" value="Metalloenz_LuxS/M16"/>
</dbReference>
<gene>
    <name evidence="6" type="ORF">FHS83_001780</name>
</gene>
<dbReference type="RefSeq" id="WP_167082637.1">
    <property type="nucleotide sequence ID" value="NZ_BAAADC010000001.1"/>
</dbReference>
<dbReference type="Pfam" id="PF05193">
    <property type="entry name" value="Peptidase_M16_C"/>
    <property type="match status" value="2"/>
</dbReference>
<dbReference type="EMBL" id="JAASRM010000001">
    <property type="protein sequence ID" value="NIK88462.1"/>
    <property type="molecule type" value="Genomic_DNA"/>
</dbReference>
<dbReference type="AlphaFoldDB" id="A0A846MZM7"/>
<dbReference type="GO" id="GO:0008237">
    <property type="term" value="F:metallopeptidase activity"/>
    <property type="evidence" value="ECO:0007669"/>
    <property type="project" value="UniProtKB-KW"/>
</dbReference>
<evidence type="ECO:0000259" key="4">
    <source>
        <dbReference type="Pfam" id="PF00675"/>
    </source>
</evidence>
<proteinExistence type="inferred from homology"/>
<feature type="domain" description="Peptidase M16 N-terminal" evidence="4">
    <location>
        <begin position="61"/>
        <end position="203"/>
    </location>
</feature>
<organism evidence="6 7">
    <name type="scientific">Rhizomicrobium palustre</name>
    <dbReference type="NCBI Taxonomy" id="189966"/>
    <lineage>
        <taxon>Bacteria</taxon>
        <taxon>Pseudomonadati</taxon>
        <taxon>Pseudomonadota</taxon>
        <taxon>Alphaproteobacteria</taxon>
        <taxon>Micropepsales</taxon>
        <taxon>Micropepsaceae</taxon>
        <taxon>Rhizomicrobium</taxon>
    </lineage>
</organism>